<comment type="caution">
    <text evidence="1">The sequence shown here is derived from an EMBL/GenBank/DDBJ whole genome shotgun (WGS) entry which is preliminary data.</text>
</comment>
<reference evidence="1 2" key="1">
    <citation type="submission" date="2021-04" db="EMBL/GenBank/DDBJ databases">
        <title>Genome analysis of Polyangium sp.</title>
        <authorList>
            <person name="Li Y."/>
            <person name="Wang J."/>
        </authorList>
    </citation>
    <scope>NUCLEOTIDE SEQUENCE [LARGE SCALE GENOMIC DNA]</scope>
    <source>
        <strain evidence="1 2">SDU14</strain>
    </source>
</reference>
<organism evidence="1 2">
    <name type="scientific">Polyangium jinanense</name>
    <dbReference type="NCBI Taxonomy" id="2829994"/>
    <lineage>
        <taxon>Bacteria</taxon>
        <taxon>Pseudomonadati</taxon>
        <taxon>Myxococcota</taxon>
        <taxon>Polyangia</taxon>
        <taxon>Polyangiales</taxon>
        <taxon>Polyangiaceae</taxon>
        <taxon>Polyangium</taxon>
    </lineage>
</organism>
<dbReference type="RefSeq" id="WP_272428021.1">
    <property type="nucleotide sequence ID" value="NZ_JAGTJJ010000083.1"/>
</dbReference>
<evidence type="ECO:0000313" key="2">
    <source>
        <dbReference type="Proteomes" id="UP001151081"/>
    </source>
</evidence>
<gene>
    <name evidence="1" type="ORF">KEG57_50420</name>
</gene>
<accession>A0A9X3XEP7</accession>
<dbReference type="Proteomes" id="UP001151081">
    <property type="component" value="Unassembled WGS sequence"/>
</dbReference>
<dbReference type="EMBL" id="JAGTJJ010000083">
    <property type="protein sequence ID" value="MDC3988782.1"/>
    <property type="molecule type" value="Genomic_DNA"/>
</dbReference>
<dbReference type="AlphaFoldDB" id="A0A9X3XEP7"/>
<sequence>MNEDGSFNVEIELEPEEQGEVETLLYGVPPEEVSFDDVATWGSVFGRVTGGEAGFTYAHFSNMLAGLGGRLTAEETRALWLRSCAHLFGMHEAEAADSALDVEQAYRVVRRVGLCAGALQKDLDRGEEAVPYHVLYMNGIRMGGRDPSGVSRTVTLEDAFAALGLSAVGSDAESLDDLANVEQRCGIRLPDALKSFFGQCGVCRAVRETHPNDPKLSRVDWLLWPENDRARPRRIPELGLNGDCAMLLVDEHDGDYAWHAVFCEGDLDARVYLRDEQEERWHLVAPTMAFFFWDLAQSGLIRYQEPRFAGMRPVRKNDIGLIYDRPIRRRDASKVEKERAARSLVEPVTDPEKPRRPWWKIW</sequence>
<evidence type="ECO:0000313" key="1">
    <source>
        <dbReference type="EMBL" id="MDC3988782.1"/>
    </source>
</evidence>
<protein>
    <submittedName>
        <fullName evidence="1">SMI1/KNR4 family protein</fullName>
    </submittedName>
</protein>
<keyword evidence="2" id="KW-1185">Reference proteome</keyword>
<proteinExistence type="predicted"/>
<name>A0A9X3XEP7_9BACT</name>